<gene>
    <name evidence="2" type="ORF">A3C87_03530</name>
</gene>
<accession>A0A1F6DIF5</accession>
<dbReference type="AlphaFoldDB" id="A0A1F6DIF5"/>
<name>A0A1F6DIF5_9BACT</name>
<sequence>MKIIRVLYVVFGVLVTAMLIVAALWYSIYQERLAVENAFTQGTKDLAPYIAQISKTAWFVTSKFRDEGHSTVYQAIRTTGTEQTEEVRRQYQRRIEEMLRAYPFIHEIIFTYAQSGRTFDDYLDAEGVYQSDIHTTKTQEFRTRELIASLLRGDEVSMERIEIHSHDSHQSTVIVPYTMAFRTDSGALAGSVTMHVELEEFFKGFEDTTLKNLFVVGNEGRYLWHADPAKRNEYAEGRDSSFFTDYPEAYPDILGGRGERRVRDGNRFIQVRPIHVAFEVIVDGEVKKINTQNVSPQHYVWFIGYEEQ</sequence>
<evidence type="ECO:0000313" key="3">
    <source>
        <dbReference type="Proteomes" id="UP000176511"/>
    </source>
</evidence>
<keyword evidence="1" id="KW-0472">Membrane</keyword>
<protein>
    <recommendedName>
        <fullName evidence="4">Cache domain-containing protein</fullName>
    </recommendedName>
</protein>
<keyword evidence="1" id="KW-1133">Transmembrane helix</keyword>
<dbReference type="Proteomes" id="UP000176511">
    <property type="component" value="Unassembled WGS sequence"/>
</dbReference>
<evidence type="ECO:0000256" key="1">
    <source>
        <dbReference type="SAM" id="Phobius"/>
    </source>
</evidence>
<dbReference type="STRING" id="1798491.A3C87_03530"/>
<proteinExistence type="predicted"/>
<feature type="transmembrane region" description="Helical" evidence="1">
    <location>
        <begin position="7"/>
        <end position="28"/>
    </location>
</feature>
<organism evidence="2 3">
    <name type="scientific">Candidatus Kaiserbacteria bacterium RIFCSPHIGHO2_02_FULL_49_34</name>
    <dbReference type="NCBI Taxonomy" id="1798491"/>
    <lineage>
        <taxon>Bacteria</taxon>
        <taxon>Candidatus Kaiseribacteriota</taxon>
    </lineage>
</organism>
<comment type="caution">
    <text evidence="2">The sequence shown here is derived from an EMBL/GenBank/DDBJ whole genome shotgun (WGS) entry which is preliminary data.</text>
</comment>
<reference evidence="2 3" key="1">
    <citation type="journal article" date="2016" name="Nat. Commun.">
        <title>Thousands of microbial genomes shed light on interconnected biogeochemical processes in an aquifer system.</title>
        <authorList>
            <person name="Anantharaman K."/>
            <person name="Brown C.T."/>
            <person name="Hug L.A."/>
            <person name="Sharon I."/>
            <person name="Castelle C.J."/>
            <person name="Probst A.J."/>
            <person name="Thomas B.C."/>
            <person name="Singh A."/>
            <person name="Wilkins M.J."/>
            <person name="Karaoz U."/>
            <person name="Brodie E.L."/>
            <person name="Williams K.H."/>
            <person name="Hubbard S.S."/>
            <person name="Banfield J.F."/>
        </authorList>
    </citation>
    <scope>NUCLEOTIDE SEQUENCE [LARGE SCALE GENOMIC DNA]</scope>
</reference>
<dbReference type="EMBL" id="MFLE01000025">
    <property type="protein sequence ID" value="OGG61193.1"/>
    <property type="molecule type" value="Genomic_DNA"/>
</dbReference>
<evidence type="ECO:0008006" key="4">
    <source>
        <dbReference type="Google" id="ProtNLM"/>
    </source>
</evidence>
<evidence type="ECO:0000313" key="2">
    <source>
        <dbReference type="EMBL" id="OGG61193.1"/>
    </source>
</evidence>
<keyword evidence="1" id="KW-0812">Transmembrane</keyword>